<dbReference type="SUPFAM" id="SSF55874">
    <property type="entry name" value="ATPase domain of HSP90 chaperone/DNA topoisomerase II/histidine kinase"/>
    <property type="match status" value="1"/>
</dbReference>
<dbReference type="GO" id="GO:0046983">
    <property type="term" value="F:protein dimerization activity"/>
    <property type="evidence" value="ECO:0007669"/>
    <property type="project" value="InterPro"/>
</dbReference>
<keyword evidence="9" id="KW-0812">Transmembrane</keyword>
<evidence type="ECO:0000259" key="11">
    <source>
        <dbReference type="Pfam" id="PF07730"/>
    </source>
</evidence>
<dbReference type="Proteomes" id="UP000266906">
    <property type="component" value="Unassembled WGS sequence"/>
</dbReference>
<dbReference type="PANTHER" id="PTHR24421:SF10">
    <property type="entry name" value="NITRATE_NITRITE SENSOR PROTEIN NARQ"/>
    <property type="match status" value="1"/>
</dbReference>
<evidence type="ECO:0000256" key="6">
    <source>
        <dbReference type="ARBA" id="ARBA00022777"/>
    </source>
</evidence>
<comment type="catalytic activity">
    <reaction evidence="1">
        <text>ATP + protein L-histidine = ADP + protein N-phospho-L-histidine.</text>
        <dbReference type="EC" id="2.7.13.3"/>
    </reaction>
</comment>
<keyword evidence="9" id="KW-0472">Membrane</keyword>
<keyword evidence="7" id="KW-0067">ATP-binding</keyword>
<evidence type="ECO:0000256" key="9">
    <source>
        <dbReference type="SAM" id="Phobius"/>
    </source>
</evidence>
<feature type="domain" description="DUF7134" evidence="12">
    <location>
        <begin position="18"/>
        <end position="170"/>
    </location>
</feature>
<evidence type="ECO:0000256" key="8">
    <source>
        <dbReference type="ARBA" id="ARBA00023012"/>
    </source>
</evidence>
<protein>
    <recommendedName>
        <fullName evidence="2">histidine kinase</fullName>
        <ecNumber evidence="2">2.7.13.3</ecNumber>
    </recommendedName>
</protein>
<proteinExistence type="predicted"/>
<evidence type="ECO:0000256" key="5">
    <source>
        <dbReference type="ARBA" id="ARBA00022741"/>
    </source>
</evidence>
<evidence type="ECO:0000256" key="1">
    <source>
        <dbReference type="ARBA" id="ARBA00000085"/>
    </source>
</evidence>
<evidence type="ECO:0000259" key="10">
    <source>
        <dbReference type="Pfam" id="PF02518"/>
    </source>
</evidence>
<dbReference type="GO" id="GO:0000155">
    <property type="term" value="F:phosphorelay sensor kinase activity"/>
    <property type="evidence" value="ECO:0007669"/>
    <property type="project" value="InterPro"/>
</dbReference>
<keyword evidence="14" id="KW-1185">Reference proteome</keyword>
<dbReference type="Pfam" id="PF02518">
    <property type="entry name" value="HATPase_c"/>
    <property type="match status" value="1"/>
</dbReference>
<keyword evidence="9" id="KW-1133">Transmembrane helix</keyword>
<accession>A0A3N4R908</accession>
<dbReference type="RefSeq" id="WP_123821325.1">
    <property type="nucleotide sequence ID" value="NZ_RKQG01000003.1"/>
</dbReference>
<dbReference type="EC" id="2.7.13.3" evidence="2"/>
<name>A0A3N4R908_9ACTN</name>
<dbReference type="InterPro" id="IPR050482">
    <property type="entry name" value="Sensor_HK_TwoCompSys"/>
</dbReference>
<dbReference type="AlphaFoldDB" id="A0A3N4R908"/>
<evidence type="ECO:0000259" key="12">
    <source>
        <dbReference type="Pfam" id="PF23539"/>
    </source>
</evidence>
<evidence type="ECO:0000313" key="13">
    <source>
        <dbReference type="EMBL" id="RPE27859.1"/>
    </source>
</evidence>
<dbReference type="Pfam" id="PF07730">
    <property type="entry name" value="HisKA_3"/>
    <property type="match status" value="1"/>
</dbReference>
<evidence type="ECO:0000313" key="14">
    <source>
        <dbReference type="Proteomes" id="UP000266906"/>
    </source>
</evidence>
<evidence type="ECO:0000256" key="2">
    <source>
        <dbReference type="ARBA" id="ARBA00012438"/>
    </source>
</evidence>
<feature type="domain" description="Histidine kinase/HSP90-like ATPase" evidence="10">
    <location>
        <begin position="318"/>
        <end position="407"/>
    </location>
</feature>
<dbReference type="EMBL" id="RKQG01000003">
    <property type="protein sequence ID" value="RPE27859.1"/>
    <property type="molecule type" value="Genomic_DNA"/>
</dbReference>
<dbReference type="GO" id="GO:0005524">
    <property type="term" value="F:ATP binding"/>
    <property type="evidence" value="ECO:0007669"/>
    <property type="project" value="UniProtKB-KW"/>
</dbReference>
<comment type="caution">
    <text evidence="13">The sequence shown here is derived from an EMBL/GenBank/DDBJ whole genome shotgun (WGS) entry which is preliminary data.</text>
</comment>
<dbReference type="InterPro" id="IPR011712">
    <property type="entry name" value="Sig_transdc_His_kin_sub3_dim/P"/>
</dbReference>
<feature type="domain" description="Signal transduction histidine kinase subgroup 3 dimerisation and phosphoacceptor" evidence="11">
    <location>
        <begin position="201"/>
        <end position="270"/>
    </location>
</feature>
<keyword evidence="3" id="KW-0597">Phosphoprotein</keyword>
<dbReference type="InterPro" id="IPR003594">
    <property type="entry name" value="HATPase_dom"/>
</dbReference>
<evidence type="ECO:0000256" key="4">
    <source>
        <dbReference type="ARBA" id="ARBA00022679"/>
    </source>
</evidence>
<sequence>MTTDPAAAARRLTHRCADLLARRPWLPDAALGAGLTAFDVLTLLARDPAPSAAGTVLWGAQTVPLLWRRHRPVAVLAAMTAAFVLFAAADPVPGKTPGPYLLLLGVYAAARYAPAARSAPAAALALATAVATDLLCGRALPAHLGSVEPISATTYTVFLTTAWFLGRGRRRIGVQAGRLRLLNARLRAEREANARQAVLTERARIARDLHDVVAHHISAIAVQARATGEALAGESGDPGGGRPGVERIARTADTALVEMRRILGLLAPADGAEVLAPEPSLAHLDRLASVLEAAGCRVTASVDDALAAPGALTAALQLSAYRVAQEALTNVLKHAGPTRVRIEARRTADALTLLVENGPPAPGHRPVPGSGRGLLGIRERAAAFDGTVHAGPRDDGGWRLSVALPLEADTPSGVLDPAAGAVP</sequence>
<evidence type="ECO:0000256" key="7">
    <source>
        <dbReference type="ARBA" id="ARBA00022840"/>
    </source>
</evidence>
<feature type="transmembrane region" description="Helical" evidence="9">
    <location>
        <begin position="73"/>
        <end position="92"/>
    </location>
</feature>
<evidence type="ECO:0000256" key="3">
    <source>
        <dbReference type="ARBA" id="ARBA00022553"/>
    </source>
</evidence>
<dbReference type="InterPro" id="IPR055558">
    <property type="entry name" value="DUF7134"/>
</dbReference>
<gene>
    <name evidence="13" type="ORF">EDD38_7149</name>
</gene>
<keyword evidence="5" id="KW-0547">Nucleotide-binding</keyword>
<reference evidence="13 14" key="1">
    <citation type="submission" date="2018-11" db="EMBL/GenBank/DDBJ databases">
        <title>Sequencing the genomes of 1000 actinobacteria strains.</title>
        <authorList>
            <person name="Klenk H.-P."/>
        </authorList>
    </citation>
    <scope>NUCLEOTIDE SEQUENCE [LARGE SCALE GENOMIC DNA]</scope>
    <source>
        <strain evidence="13 14">DSM 44781</strain>
    </source>
</reference>
<keyword evidence="6 13" id="KW-0418">Kinase</keyword>
<dbReference type="GO" id="GO:0016020">
    <property type="term" value="C:membrane"/>
    <property type="evidence" value="ECO:0007669"/>
    <property type="project" value="InterPro"/>
</dbReference>
<dbReference type="InterPro" id="IPR036890">
    <property type="entry name" value="HATPase_C_sf"/>
</dbReference>
<organism evidence="13 14">
    <name type="scientific">Kitasatospora cineracea</name>
    <dbReference type="NCBI Taxonomy" id="88074"/>
    <lineage>
        <taxon>Bacteria</taxon>
        <taxon>Bacillati</taxon>
        <taxon>Actinomycetota</taxon>
        <taxon>Actinomycetes</taxon>
        <taxon>Kitasatosporales</taxon>
        <taxon>Streptomycetaceae</taxon>
        <taxon>Kitasatospora</taxon>
    </lineage>
</organism>
<dbReference type="CDD" id="cd16917">
    <property type="entry name" value="HATPase_UhpB-NarQ-NarX-like"/>
    <property type="match status" value="1"/>
</dbReference>
<dbReference type="Gene3D" id="1.20.5.1930">
    <property type="match status" value="1"/>
</dbReference>
<keyword evidence="8" id="KW-0902">Two-component regulatory system</keyword>
<keyword evidence="4" id="KW-0808">Transferase</keyword>
<dbReference type="Gene3D" id="3.30.565.10">
    <property type="entry name" value="Histidine kinase-like ATPase, C-terminal domain"/>
    <property type="match status" value="1"/>
</dbReference>
<dbReference type="Pfam" id="PF23539">
    <property type="entry name" value="DUF7134"/>
    <property type="match status" value="1"/>
</dbReference>
<dbReference type="PANTHER" id="PTHR24421">
    <property type="entry name" value="NITRATE/NITRITE SENSOR PROTEIN NARX-RELATED"/>
    <property type="match status" value="1"/>
</dbReference>